<dbReference type="Proteomes" id="UP000321124">
    <property type="component" value="Chromosome"/>
</dbReference>
<evidence type="ECO:0000313" key="2">
    <source>
        <dbReference type="Proteomes" id="UP000321124"/>
    </source>
</evidence>
<organism evidence="1 2">
    <name type="scientific">Shewanella decolorationis</name>
    <dbReference type="NCBI Taxonomy" id="256839"/>
    <lineage>
        <taxon>Bacteria</taxon>
        <taxon>Pseudomonadati</taxon>
        <taxon>Pseudomonadota</taxon>
        <taxon>Gammaproteobacteria</taxon>
        <taxon>Alteromonadales</taxon>
        <taxon>Shewanellaceae</taxon>
        <taxon>Shewanella</taxon>
    </lineage>
</organism>
<accession>A0A8A9LG65</accession>
<proteinExistence type="predicted"/>
<dbReference type="EMBL" id="CP031775">
    <property type="protein sequence ID" value="QTS34876.1"/>
    <property type="molecule type" value="Genomic_DNA"/>
</dbReference>
<reference evidence="1 2" key="1">
    <citation type="journal article" date="2019" name="Ecotoxicol. Environ. Saf.">
        <title>Microbial characterization of heavy metal resistant bacterial strains isolated from an electroplating wastewater treatment plant.</title>
        <authorList>
            <person name="Cai X."/>
            <person name="Zheng X."/>
            <person name="Zhang D."/>
            <person name="Iqbal W."/>
            <person name="Liu C."/>
            <person name="Yang B."/>
            <person name="Zhao X."/>
            <person name="Lu X."/>
            <person name="Mao Y."/>
        </authorList>
    </citation>
    <scope>NUCLEOTIDE SEQUENCE [LARGE SCALE GENOMIC DNA]</scope>
    <source>
        <strain evidence="1 2">Ni1-3</strain>
    </source>
</reference>
<protein>
    <submittedName>
        <fullName evidence="1">Uncharacterized protein</fullName>
    </submittedName>
</protein>
<evidence type="ECO:0000313" key="1">
    <source>
        <dbReference type="EMBL" id="QTS34876.1"/>
    </source>
</evidence>
<gene>
    <name evidence="1" type="ORF">D0436_24145</name>
</gene>
<dbReference type="AlphaFoldDB" id="A0A8A9LG65"/>
<name>A0A8A9LG65_9GAMM</name>
<sequence>MRRIRSPDPLSGNAKAEGQMLFNNLNKKSVWTLTGVELIEITLPFGE</sequence>